<dbReference type="InterPro" id="IPR029044">
    <property type="entry name" value="Nucleotide-diphossugar_trans"/>
</dbReference>
<accession>A0ABX5MAC3</accession>
<proteinExistence type="predicted"/>
<dbReference type="Gene3D" id="1.20.5.340">
    <property type="match status" value="1"/>
</dbReference>
<sequence>MLSEIQEKKIMGVVFIHSLFRSGSTYFYNALKRTEAFHIYHEPMHEVIASLPGTWNELTGRKDQLKSTLRHDFLIGSYFDEFSHLLPSIKKVFEPKFSFDYYFMEAGSKAPDLKIYIDLLTDGASKPPILQCTRTCGRIDWLKENYKSSHIFLLRNPWDQWYSYKVDPYIATTPRIIYLQSNLPGVLRAVFEASEAVSLKGSNTQEKVAYGISHPLASNQDYFLFFGLWLHSFICGERECDVFIDMDELSSAEVYRSKCLAKLEEIGIQSIDFSDAKLHRTVFDVRERDRFFITENQILEIYRQHGIFIGAAREYLERSRQKSFVSIEKSDAPTSGILEDAYRMRELLVVRDGQIASLSQTVTERDGKITSLSQTVTERDGQIASLSQAVTEHEMAIQVIKTSNSWKITAPLRKVSNIFKWKEILCTNQVSENLVIVPEPSAFFTICSKNFLAHAKALYYSVRPHYPDSRFFVVLCDRVDGFFDPSQEPFEFIFLEDLNLSNLAEMANRYNITEFNTAVKPFAFIYLMKGFHFDSVVYLDPDLFFVDRMHELDQLLADGAEAVLTPHILQPAENDEIHDGKMLLYGIYNLGFLTLRNTPVVIAFLEWWGRRLERDCVIRLEEGLFVDQKWADLLPAFVPSARILHHPGYNVAYWNLPQRKISREADRWFANGQPLRFVHFSGNKLDDVTTFSRHSQQVTIDNIGALRELLDAYREEVYKQGHAFYRSLPYAYSWNGVAGINLHTPKELDLASNEIQPVTSVEGAAAVATLHLGVFARAHRRYSVLRQAAPIAKHLSGGWMLFLHRAWRAYRRHGWDYVKSKAVELSSYRTSPPIQIVDKADQLRDQRDHLKRLLYLDWAIPKPDRDAASVTAVMLLQIFDSIGYKVTFIPCSLKYEEGYYEDLIAANVKVMTYPAIQSVKEWLESNAENFDVCVMARGPVVWPYLETIKSCAPNLPLIFNTVDLHYLRELRQAELANNKVAHQAALVVRDQELELIDKCDLTILLSNDELYTVREMRSEAPLTVLPVVFKDIPGSSTQGHEQRRDILFIGSFPHSPNIDAVIYFAELIFPIIKRQIPDIRFKVIGANPPEEIERLAAIPGIEILGFVKDLQPVFADIRLTVAPLRYGAGIKGKIGTSLCYGVPCVATPMAVEGMGLTAGFNVLVGESPEAFASAVCDAYQNAGLWQTLSTEGYKFAVENYSVDVIQERVRNLLFAVNNRWYLIHNVVELDGWGAFKKHVAKMEHEYERRILRVQDLLPNDGSDGFRTSGFCCVCGTHTHFLTSFMYSTGNTPDGRAMPNWREHMQCEHCGMVNHTRAALNVLHTYAPPEIGSQIYITERLTKTYQWLAERYLTLQGSEYYGPSHQPGSIVDGIRHEDVMNLSFAENSFDRVLSFDVLEHVPDPDRAFSALFRVLKPGGVLIFTVPFLSDSVVDVVRATLEEDGTITHHMPAEYHGSSVDPEGGTLCFRYFGWEMLDKLRSVGFRNVRCLAFWSEEQGYLGREQYIFVATKR</sequence>
<dbReference type="Gene3D" id="3.40.50.150">
    <property type="entry name" value="Vaccinia Virus protein VP39"/>
    <property type="match status" value="1"/>
</dbReference>
<keyword evidence="2" id="KW-0808">Transferase</keyword>
<comment type="caution">
    <text evidence="2">The sequence shown here is derived from an EMBL/GenBank/DDBJ whole genome shotgun (WGS) entry which is preliminary data.</text>
</comment>
<dbReference type="Pfam" id="PF08241">
    <property type="entry name" value="Methyltransf_11"/>
    <property type="match status" value="1"/>
</dbReference>
<dbReference type="Pfam" id="PF13692">
    <property type="entry name" value="Glyco_trans_1_4"/>
    <property type="match status" value="1"/>
</dbReference>
<dbReference type="Gene3D" id="3.90.550.10">
    <property type="entry name" value="Spore Coat Polysaccharide Biosynthesis Protein SpsA, Chain A"/>
    <property type="match status" value="1"/>
</dbReference>
<evidence type="ECO:0000259" key="1">
    <source>
        <dbReference type="Pfam" id="PF08241"/>
    </source>
</evidence>
<feature type="domain" description="Methyltransferase type 11" evidence="1">
    <location>
        <begin position="1373"/>
        <end position="1422"/>
    </location>
</feature>
<reference evidence="2 3" key="1">
    <citation type="submission" date="2018-04" db="EMBL/GenBank/DDBJ databases">
        <title>Active sludge and wastewater microbial communities from Klosterneuburg, Austria.</title>
        <authorList>
            <person name="Wagner M."/>
        </authorList>
    </citation>
    <scope>NUCLEOTIDE SEQUENCE [LARGE SCALE GENOMIC DNA]</scope>
    <source>
        <strain evidence="2 3">Nm 57</strain>
    </source>
</reference>
<organism evidence="2 3">
    <name type="scientific">Nitrosomonas eutropha</name>
    <dbReference type="NCBI Taxonomy" id="916"/>
    <lineage>
        <taxon>Bacteria</taxon>
        <taxon>Pseudomonadati</taxon>
        <taxon>Pseudomonadota</taxon>
        <taxon>Betaproteobacteria</taxon>
        <taxon>Nitrosomonadales</taxon>
        <taxon>Nitrosomonadaceae</taxon>
        <taxon>Nitrosomonas</taxon>
    </lineage>
</organism>
<dbReference type="PANTHER" id="PTHR12526:SF584">
    <property type="entry name" value="GLYCOSYLTRANSFERASE"/>
    <property type="match status" value="1"/>
</dbReference>
<dbReference type="Gene3D" id="3.40.50.2000">
    <property type="entry name" value="Glycogen Phosphorylase B"/>
    <property type="match status" value="1"/>
</dbReference>
<dbReference type="SUPFAM" id="SSF53756">
    <property type="entry name" value="UDP-Glycosyltransferase/glycogen phosphorylase"/>
    <property type="match status" value="1"/>
</dbReference>
<gene>
    <name evidence="2" type="ORF">C8R14_101151</name>
</gene>
<keyword evidence="3" id="KW-1185">Reference proteome</keyword>
<dbReference type="InterPro" id="IPR027417">
    <property type="entry name" value="P-loop_NTPase"/>
</dbReference>
<dbReference type="InterPro" id="IPR029063">
    <property type="entry name" value="SAM-dependent_MTases_sf"/>
</dbReference>
<dbReference type="SUPFAM" id="SSF53448">
    <property type="entry name" value="Nucleotide-diphospho-sugar transferases"/>
    <property type="match status" value="1"/>
</dbReference>
<dbReference type="CDD" id="cd03801">
    <property type="entry name" value="GT4_PimA-like"/>
    <property type="match status" value="1"/>
</dbReference>
<evidence type="ECO:0000313" key="2">
    <source>
        <dbReference type="EMBL" id="PXV84264.1"/>
    </source>
</evidence>
<dbReference type="GO" id="GO:0032259">
    <property type="term" value="P:methylation"/>
    <property type="evidence" value="ECO:0007669"/>
    <property type="project" value="UniProtKB-KW"/>
</dbReference>
<dbReference type="Proteomes" id="UP000247780">
    <property type="component" value="Unassembled WGS sequence"/>
</dbReference>
<dbReference type="Gene3D" id="3.40.50.300">
    <property type="entry name" value="P-loop containing nucleotide triphosphate hydrolases"/>
    <property type="match status" value="1"/>
</dbReference>
<dbReference type="RefSeq" id="WP_110332532.1">
    <property type="nucleotide sequence ID" value="NZ_QICQ01000001.1"/>
</dbReference>
<evidence type="ECO:0000313" key="3">
    <source>
        <dbReference type="Proteomes" id="UP000247780"/>
    </source>
</evidence>
<keyword evidence="2" id="KW-0489">Methyltransferase</keyword>
<protein>
    <submittedName>
        <fullName evidence="2">Methyltransferase family protein</fullName>
    </submittedName>
</protein>
<name>A0ABX5MAC3_9PROT</name>
<dbReference type="EMBL" id="QICQ01000001">
    <property type="protein sequence ID" value="PXV84264.1"/>
    <property type="molecule type" value="Genomic_DNA"/>
</dbReference>
<dbReference type="SUPFAM" id="SSF53335">
    <property type="entry name" value="S-adenosyl-L-methionine-dependent methyltransferases"/>
    <property type="match status" value="1"/>
</dbReference>
<dbReference type="SUPFAM" id="SSF52540">
    <property type="entry name" value="P-loop containing nucleoside triphosphate hydrolases"/>
    <property type="match status" value="1"/>
</dbReference>
<dbReference type="GO" id="GO:0008168">
    <property type="term" value="F:methyltransferase activity"/>
    <property type="evidence" value="ECO:0007669"/>
    <property type="project" value="UniProtKB-KW"/>
</dbReference>
<dbReference type="CDD" id="cd02440">
    <property type="entry name" value="AdoMet_MTases"/>
    <property type="match status" value="1"/>
</dbReference>
<dbReference type="InterPro" id="IPR013216">
    <property type="entry name" value="Methyltransf_11"/>
</dbReference>
<dbReference type="PANTHER" id="PTHR12526">
    <property type="entry name" value="GLYCOSYLTRANSFERASE"/>
    <property type="match status" value="1"/>
</dbReference>